<dbReference type="EMBL" id="VIQT01000007">
    <property type="protein sequence ID" value="NDO38301.1"/>
    <property type="molecule type" value="Genomic_DNA"/>
</dbReference>
<dbReference type="Proteomes" id="UP000462501">
    <property type="component" value="Unassembled WGS sequence"/>
</dbReference>
<dbReference type="AlphaFoldDB" id="A0A845T1D2"/>
<comment type="caution">
    <text evidence="1">The sequence shown here is derived from an EMBL/GenBank/DDBJ whole genome shotgun (WGS) entry which is preliminary data.</text>
</comment>
<evidence type="ECO:0000313" key="2">
    <source>
        <dbReference type="Proteomes" id="UP000462501"/>
    </source>
</evidence>
<proteinExistence type="predicted"/>
<evidence type="ECO:0000313" key="1">
    <source>
        <dbReference type="EMBL" id="NDO38301.1"/>
    </source>
</evidence>
<name>A0A845T1D2_9FIRM</name>
<sequence>MRSEYGKIFQNIQTREIECFSYDPQQNYYDIVQDASKRGYQQSIFTSSVMISLIEYFLLKHNALVTGIEFLVEDIALNQEINRLLDKMKGNGAYWEILKEKLSFLSRYDSIDIKKVTIAGRDGMGFLLSLQVNGIIIVSENAYESVSDEISKIVRRVIA</sequence>
<protein>
    <submittedName>
        <fullName evidence="1">Uncharacterized protein</fullName>
    </submittedName>
</protein>
<accession>A0A845T1D2</accession>
<dbReference type="RefSeq" id="WP_162220598.1">
    <property type="nucleotide sequence ID" value="NZ_JANJZM010000013.1"/>
</dbReference>
<organism evidence="1 2">
    <name type="scientific">Anaerotruncus colihominis</name>
    <dbReference type="NCBI Taxonomy" id="169435"/>
    <lineage>
        <taxon>Bacteria</taxon>
        <taxon>Bacillati</taxon>
        <taxon>Bacillota</taxon>
        <taxon>Clostridia</taxon>
        <taxon>Eubacteriales</taxon>
        <taxon>Oscillospiraceae</taxon>
        <taxon>Anaerotruncus</taxon>
    </lineage>
</organism>
<gene>
    <name evidence="1" type="ORF">FMM72_03400</name>
</gene>
<reference evidence="1 2" key="1">
    <citation type="submission" date="2019-06" db="EMBL/GenBank/DDBJ databases">
        <title>Draft genome sequences of 15 bacterial species constituting the stable defined intestinal microbiota of the GM15 gnotobiotic mouse model.</title>
        <authorList>
            <person name="Elie C."/>
            <person name="Mathieu A."/>
            <person name="Saliou A."/>
            <person name="Darnaud M."/>
            <person name="Leulier F."/>
            <person name="Tamellini A."/>
        </authorList>
    </citation>
    <scope>NUCLEOTIDE SEQUENCE [LARGE SCALE GENOMIC DNA]</scope>
    <source>
        <strain evidence="1 2">JM4-15</strain>
    </source>
</reference>